<dbReference type="AlphaFoldDB" id="A0A0B2V4E6"/>
<comment type="caution">
    <text evidence="1">The sequence shown here is derived from an EMBL/GenBank/DDBJ whole genome shotgun (WGS) entry which is preliminary data.</text>
</comment>
<evidence type="ECO:0000313" key="2">
    <source>
        <dbReference type="Proteomes" id="UP000031036"/>
    </source>
</evidence>
<gene>
    <name evidence="1" type="ORF">Tcan_06885</name>
</gene>
<organism evidence="1 2">
    <name type="scientific">Toxocara canis</name>
    <name type="common">Canine roundworm</name>
    <dbReference type="NCBI Taxonomy" id="6265"/>
    <lineage>
        <taxon>Eukaryota</taxon>
        <taxon>Metazoa</taxon>
        <taxon>Ecdysozoa</taxon>
        <taxon>Nematoda</taxon>
        <taxon>Chromadorea</taxon>
        <taxon>Rhabditida</taxon>
        <taxon>Spirurina</taxon>
        <taxon>Ascaridomorpha</taxon>
        <taxon>Ascaridoidea</taxon>
        <taxon>Toxocaridae</taxon>
        <taxon>Toxocara</taxon>
    </lineage>
</organism>
<protein>
    <submittedName>
        <fullName evidence="1">Uncharacterized protein</fullName>
    </submittedName>
</protein>
<accession>A0A0B2V4E6</accession>
<keyword evidence="2" id="KW-1185">Reference proteome</keyword>
<evidence type="ECO:0000313" key="1">
    <source>
        <dbReference type="EMBL" id="KHN76322.1"/>
    </source>
</evidence>
<dbReference type="Proteomes" id="UP000031036">
    <property type="component" value="Unassembled WGS sequence"/>
</dbReference>
<reference evidence="1 2" key="1">
    <citation type="submission" date="2014-11" db="EMBL/GenBank/DDBJ databases">
        <title>Genetic blueprint of the zoonotic pathogen Toxocara canis.</title>
        <authorList>
            <person name="Zhu X.-Q."/>
            <person name="Korhonen P.K."/>
            <person name="Cai H."/>
            <person name="Young N.D."/>
            <person name="Nejsum P."/>
            <person name="von Samson-Himmelstjerna G."/>
            <person name="Boag P.R."/>
            <person name="Tan P."/>
            <person name="Li Q."/>
            <person name="Min J."/>
            <person name="Yang Y."/>
            <person name="Wang X."/>
            <person name="Fang X."/>
            <person name="Hall R.S."/>
            <person name="Hofmann A."/>
            <person name="Sternberg P.W."/>
            <person name="Jex A.R."/>
            <person name="Gasser R.B."/>
        </authorList>
    </citation>
    <scope>NUCLEOTIDE SEQUENCE [LARGE SCALE GENOMIC DNA]</scope>
    <source>
        <strain evidence="1">PN_DK_2014</strain>
    </source>
</reference>
<name>A0A0B2V4E6_TOXCA</name>
<proteinExistence type="predicted"/>
<dbReference type="EMBL" id="JPKZ01002540">
    <property type="protein sequence ID" value="KHN76322.1"/>
    <property type="molecule type" value="Genomic_DNA"/>
</dbReference>
<sequence>MFVMIYRYFPVNSLRHYNMPADTLARVQYEEGSLSSALTVQGLVRGKDMSAMWKARLVECKALLEMCHYECGEKKILGNDTHTVNVDVSVYHEEPVLWRNKLIFSDALKTNELQKKTIAIGSKVDLSHTARSHCTLYVV</sequence>